<gene>
    <name evidence="4" type="ORF">LTR84_001670</name>
</gene>
<comment type="caution">
    <text evidence="4">The sequence shown here is derived from an EMBL/GenBank/DDBJ whole genome shotgun (WGS) entry which is preliminary data.</text>
</comment>
<evidence type="ECO:0000313" key="4">
    <source>
        <dbReference type="EMBL" id="KAK5053709.1"/>
    </source>
</evidence>
<evidence type="ECO:0000313" key="5">
    <source>
        <dbReference type="Proteomes" id="UP001358417"/>
    </source>
</evidence>
<dbReference type="GeneID" id="89969886"/>
<dbReference type="RefSeq" id="XP_064706834.1">
    <property type="nucleotide sequence ID" value="XM_064845289.1"/>
</dbReference>
<dbReference type="AlphaFoldDB" id="A0AAV9NDD8"/>
<feature type="compositionally biased region" description="Low complexity" evidence="1">
    <location>
        <begin position="276"/>
        <end position="297"/>
    </location>
</feature>
<dbReference type="GO" id="GO:0005739">
    <property type="term" value="C:mitochondrion"/>
    <property type="evidence" value="ECO:0007669"/>
    <property type="project" value="TreeGrafter"/>
</dbReference>
<evidence type="ECO:0000256" key="2">
    <source>
        <dbReference type="SAM" id="Phobius"/>
    </source>
</evidence>
<dbReference type="InterPro" id="IPR009688">
    <property type="entry name" value="FAM210A/B-like_dom"/>
</dbReference>
<feature type="region of interest" description="Disordered" evidence="1">
    <location>
        <begin position="30"/>
        <end position="101"/>
    </location>
</feature>
<sequence length="304" mass="33234">MKSMRFLQRHAFQQLSSTRSALLRQTLNQLQQTSSQPFRTGPPLQHTSLHRSLHTKGSAPNPFSQALRSRRAPNSNSNQSHGRRHNSSSSSSSTPPPDDANLSFSQRFKKLSREYGWGAVGVYLALTALDLPFCFLAVRMLGTDRIGHYEHVALEFVRGLVKWPLPEVAQDKLDAAGDLVSEKVSEVVGDAPVEKRILEETSAGYSKGDIEDHGYSEAEQANRGADASIWTQLGLAYVIHKSFIFVRLPLAVAITPKVVKTLRGWGWNIGKMPARKGVTSGTNSTGTGTTAGVNTKGSKVKPDD</sequence>
<reference evidence="4 5" key="1">
    <citation type="submission" date="2023-08" db="EMBL/GenBank/DDBJ databases">
        <title>Black Yeasts Isolated from many extreme environments.</title>
        <authorList>
            <person name="Coleine C."/>
            <person name="Stajich J.E."/>
            <person name="Selbmann L."/>
        </authorList>
    </citation>
    <scope>NUCLEOTIDE SEQUENCE [LARGE SCALE GENOMIC DNA]</scope>
    <source>
        <strain evidence="4 5">CCFEE 5792</strain>
    </source>
</reference>
<keyword evidence="2" id="KW-0472">Membrane</keyword>
<feature type="domain" description="DUF1279" evidence="3">
    <location>
        <begin position="106"/>
        <end position="256"/>
    </location>
</feature>
<name>A0AAV9NDD8_9EURO</name>
<accession>A0AAV9NDD8</accession>
<protein>
    <recommendedName>
        <fullName evidence="3">DUF1279 domain-containing protein</fullName>
    </recommendedName>
</protein>
<organism evidence="4 5">
    <name type="scientific">Exophiala bonariae</name>
    <dbReference type="NCBI Taxonomy" id="1690606"/>
    <lineage>
        <taxon>Eukaryota</taxon>
        <taxon>Fungi</taxon>
        <taxon>Dikarya</taxon>
        <taxon>Ascomycota</taxon>
        <taxon>Pezizomycotina</taxon>
        <taxon>Eurotiomycetes</taxon>
        <taxon>Chaetothyriomycetidae</taxon>
        <taxon>Chaetothyriales</taxon>
        <taxon>Herpotrichiellaceae</taxon>
        <taxon>Exophiala</taxon>
    </lineage>
</organism>
<evidence type="ECO:0000259" key="3">
    <source>
        <dbReference type="Pfam" id="PF06916"/>
    </source>
</evidence>
<dbReference type="PANTHER" id="PTHR21377:SF0">
    <property type="entry name" value="PROTEIN FAM210B, MITOCHONDRIAL"/>
    <property type="match status" value="1"/>
</dbReference>
<keyword evidence="2" id="KW-1133">Transmembrane helix</keyword>
<keyword evidence="2" id="KW-0812">Transmembrane</keyword>
<evidence type="ECO:0000256" key="1">
    <source>
        <dbReference type="SAM" id="MobiDB-lite"/>
    </source>
</evidence>
<dbReference type="Pfam" id="PF06916">
    <property type="entry name" value="FAM210A-B_dom"/>
    <property type="match status" value="1"/>
</dbReference>
<dbReference type="InterPro" id="IPR045866">
    <property type="entry name" value="FAM210A/B-like"/>
</dbReference>
<proteinExistence type="predicted"/>
<dbReference type="EMBL" id="JAVRRD010000011">
    <property type="protein sequence ID" value="KAK5053709.1"/>
    <property type="molecule type" value="Genomic_DNA"/>
</dbReference>
<feature type="transmembrane region" description="Helical" evidence="2">
    <location>
        <begin position="115"/>
        <end position="138"/>
    </location>
</feature>
<feature type="region of interest" description="Disordered" evidence="1">
    <location>
        <begin position="275"/>
        <end position="304"/>
    </location>
</feature>
<dbReference type="Proteomes" id="UP001358417">
    <property type="component" value="Unassembled WGS sequence"/>
</dbReference>
<dbReference type="PANTHER" id="PTHR21377">
    <property type="entry name" value="PROTEIN FAM210B, MITOCHONDRIAL"/>
    <property type="match status" value="1"/>
</dbReference>
<keyword evidence="5" id="KW-1185">Reference proteome</keyword>